<evidence type="ECO:0000256" key="1">
    <source>
        <dbReference type="PROSITE-ProRule" id="PRU00169"/>
    </source>
</evidence>
<organism evidence="3 4">
    <name type="scientific">Pedobacter jamesrossensis</name>
    <dbReference type="NCBI Taxonomy" id="1908238"/>
    <lineage>
        <taxon>Bacteria</taxon>
        <taxon>Pseudomonadati</taxon>
        <taxon>Bacteroidota</taxon>
        <taxon>Sphingobacteriia</taxon>
        <taxon>Sphingobacteriales</taxon>
        <taxon>Sphingobacteriaceae</taxon>
        <taxon>Pedobacter</taxon>
    </lineage>
</organism>
<feature type="domain" description="Response regulatory" evidence="2">
    <location>
        <begin position="1"/>
        <end position="117"/>
    </location>
</feature>
<protein>
    <submittedName>
        <fullName evidence="3">Response regulator transcription factor</fullName>
    </submittedName>
</protein>
<dbReference type="Proteomes" id="UP001595792">
    <property type="component" value="Unassembled WGS sequence"/>
</dbReference>
<dbReference type="SMART" id="SM00448">
    <property type="entry name" value="REC"/>
    <property type="match status" value="1"/>
</dbReference>
<evidence type="ECO:0000313" key="3">
    <source>
        <dbReference type="EMBL" id="MFC4196797.1"/>
    </source>
</evidence>
<dbReference type="PANTHER" id="PTHR43228">
    <property type="entry name" value="TWO-COMPONENT RESPONSE REGULATOR"/>
    <property type="match status" value="1"/>
</dbReference>
<keyword evidence="4" id="KW-1185">Reference proteome</keyword>
<dbReference type="EMBL" id="JBHSBY010000038">
    <property type="protein sequence ID" value="MFC4196797.1"/>
    <property type="molecule type" value="Genomic_DNA"/>
</dbReference>
<dbReference type="InterPro" id="IPR052048">
    <property type="entry name" value="ST_Response_Regulator"/>
</dbReference>
<dbReference type="PROSITE" id="PS50110">
    <property type="entry name" value="RESPONSE_REGULATORY"/>
    <property type="match status" value="1"/>
</dbReference>
<name>A0ABV8NMC8_9SPHI</name>
<comment type="caution">
    <text evidence="3">The sequence shown here is derived from an EMBL/GenBank/DDBJ whole genome shotgun (WGS) entry which is preliminary data.</text>
</comment>
<dbReference type="InterPro" id="IPR058245">
    <property type="entry name" value="NreC/VraR/RcsB-like_REC"/>
</dbReference>
<feature type="modified residue" description="4-aspartylphosphate" evidence="1">
    <location>
        <position position="52"/>
    </location>
</feature>
<accession>A0ABV8NMC8</accession>
<dbReference type="Gene3D" id="3.40.50.2300">
    <property type="match status" value="1"/>
</dbReference>
<dbReference type="PANTHER" id="PTHR43228:SF1">
    <property type="entry name" value="TWO-COMPONENT RESPONSE REGULATOR ARR22"/>
    <property type="match status" value="1"/>
</dbReference>
<keyword evidence="1" id="KW-0597">Phosphoprotein</keyword>
<proteinExistence type="predicted"/>
<gene>
    <name evidence="3" type="ORF">ACFOUY_08815</name>
</gene>
<dbReference type="InterPro" id="IPR001789">
    <property type="entry name" value="Sig_transdc_resp-reg_receiver"/>
</dbReference>
<dbReference type="InterPro" id="IPR011006">
    <property type="entry name" value="CheY-like_superfamily"/>
</dbReference>
<reference evidence="4" key="1">
    <citation type="journal article" date="2019" name="Int. J. Syst. Evol. Microbiol.">
        <title>The Global Catalogue of Microorganisms (GCM) 10K type strain sequencing project: providing services to taxonomists for standard genome sequencing and annotation.</title>
        <authorList>
            <consortium name="The Broad Institute Genomics Platform"/>
            <consortium name="The Broad Institute Genome Sequencing Center for Infectious Disease"/>
            <person name="Wu L."/>
            <person name="Ma J."/>
        </authorList>
    </citation>
    <scope>NUCLEOTIDE SEQUENCE [LARGE SCALE GENOMIC DNA]</scope>
    <source>
        <strain evidence="4">CCM 8689</strain>
    </source>
</reference>
<sequence>MAYAQDERCFRESTVEMLEEEGFKVLIVASDGRELLELTQLSEQKPDIFLTDLNMPNMNRIQATAEIIKRWPSAKIVILSSEIDEFYIREAIKAVASAFLHKISNYKDITPSLINLFKTGVTSLGI</sequence>
<dbReference type="SUPFAM" id="SSF52172">
    <property type="entry name" value="CheY-like"/>
    <property type="match status" value="1"/>
</dbReference>
<evidence type="ECO:0000259" key="2">
    <source>
        <dbReference type="PROSITE" id="PS50110"/>
    </source>
</evidence>
<evidence type="ECO:0000313" key="4">
    <source>
        <dbReference type="Proteomes" id="UP001595792"/>
    </source>
</evidence>
<dbReference type="Pfam" id="PF00072">
    <property type="entry name" value="Response_reg"/>
    <property type="match status" value="1"/>
</dbReference>
<dbReference type="RefSeq" id="WP_378960155.1">
    <property type="nucleotide sequence ID" value="NZ_JBHRXC010000016.1"/>
</dbReference>
<dbReference type="CDD" id="cd17535">
    <property type="entry name" value="REC_NarL-like"/>
    <property type="match status" value="1"/>
</dbReference>